<evidence type="ECO:0000256" key="6">
    <source>
        <dbReference type="SAM" id="SignalP"/>
    </source>
</evidence>
<accession>A0ABQ6NBN0</accession>
<feature type="signal peptide" evidence="6">
    <location>
        <begin position="1"/>
        <end position="30"/>
    </location>
</feature>
<evidence type="ECO:0000313" key="8">
    <source>
        <dbReference type="Proteomes" id="UP001165060"/>
    </source>
</evidence>
<protein>
    <submittedName>
        <fullName evidence="7">Uncharacterized protein</fullName>
    </submittedName>
</protein>
<keyword evidence="2" id="KW-0812">Transmembrane</keyword>
<evidence type="ECO:0000256" key="1">
    <source>
        <dbReference type="ARBA" id="ARBA00004370"/>
    </source>
</evidence>
<evidence type="ECO:0000256" key="2">
    <source>
        <dbReference type="ARBA" id="ARBA00022692"/>
    </source>
</evidence>
<evidence type="ECO:0000256" key="5">
    <source>
        <dbReference type="SAM" id="MobiDB-lite"/>
    </source>
</evidence>
<evidence type="ECO:0000256" key="3">
    <source>
        <dbReference type="ARBA" id="ARBA00022989"/>
    </source>
</evidence>
<organism evidence="7 8">
    <name type="scientific">Tetraparma gracilis</name>
    <dbReference type="NCBI Taxonomy" id="2962635"/>
    <lineage>
        <taxon>Eukaryota</taxon>
        <taxon>Sar</taxon>
        <taxon>Stramenopiles</taxon>
        <taxon>Ochrophyta</taxon>
        <taxon>Bolidophyceae</taxon>
        <taxon>Parmales</taxon>
        <taxon>Triparmaceae</taxon>
        <taxon>Tetraparma</taxon>
    </lineage>
</organism>
<evidence type="ECO:0000313" key="7">
    <source>
        <dbReference type="EMBL" id="GMI53278.1"/>
    </source>
</evidence>
<comment type="subcellular location">
    <subcellularLocation>
        <location evidence="1">Membrane</location>
    </subcellularLocation>
</comment>
<sequence length="97" mass="9986">MGVVSPPCCAVFSFAGALFLLLMGLLLSSSSHVYVKGVPDAEEAARTCYKGAALYGGTLAVSVLLLARGRGGGGYEDLDSSESRGLLLRDPPTNYGT</sequence>
<keyword evidence="3" id="KW-1133">Transmembrane helix</keyword>
<dbReference type="EMBL" id="BRYB01006616">
    <property type="protein sequence ID" value="GMI53278.1"/>
    <property type="molecule type" value="Genomic_DNA"/>
</dbReference>
<name>A0ABQ6NBN0_9STRA</name>
<proteinExistence type="predicted"/>
<comment type="caution">
    <text evidence="7">The sequence shown here is derived from an EMBL/GenBank/DDBJ whole genome shotgun (WGS) entry which is preliminary data.</text>
</comment>
<keyword evidence="8" id="KW-1185">Reference proteome</keyword>
<feature type="region of interest" description="Disordered" evidence="5">
    <location>
        <begin position="72"/>
        <end position="97"/>
    </location>
</feature>
<feature type="chain" id="PRO_5046457688" evidence="6">
    <location>
        <begin position="31"/>
        <end position="97"/>
    </location>
</feature>
<reference evidence="7 8" key="1">
    <citation type="journal article" date="2023" name="Commun. Biol.">
        <title>Genome analysis of Parmales, the sister group of diatoms, reveals the evolutionary specialization of diatoms from phago-mixotrophs to photoautotrophs.</title>
        <authorList>
            <person name="Ban H."/>
            <person name="Sato S."/>
            <person name="Yoshikawa S."/>
            <person name="Yamada K."/>
            <person name="Nakamura Y."/>
            <person name="Ichinomiya M."/>
            <person name="Sato N."/>
            <person name="Blanc-Mathieu R."/>
            <person name="Endo H."/>
            <person name="Kuwata A."/>
            <person name="Ogata H."/>
        </authorList>
    </citation>
    <scope>NUCLEOTIDE SEQUENCE [LARGE SCALE GENOMIC DNA]</scope>
</reference>
<dbReference type="InterPro" id="IPR056552">
    <property type="entry name" value="Ribonucl_Kappa"/>
</dbReference>
<keyword evidence="4" id="KW-0472">Membrane</keyword>
<dbReference type="Proteomes" id="UP001165060">
    <property type="component" value="Unassembled WGS sequence"/>
</dbReference>
<gene>
    <name evidence="7" type="ORF">TeGR_g15181</name>
</gene>
<dbReference type="Pfam" id="PF23489">
    <property type="entry name" value="V-ATPase_su_f"/>
    <property type="match status" value="1"/>
</dbReference>
<keyword evidence="6" id="KW-0732">Signal</keyword>
<evidence type="ECO:0000256" key="4">
    <source>
        <dbReference type="ARBA" id="ARBA00023136"/>
    </source>
</evidence>